<keyword evidence="2" id="KW-1185">Reference proteome</keyword>
<sequence length="132" mass="14782">MADRVLAKEISFQIQGINQNVSDSQTKLYVQLFKGQENYQQGKPAAATIVSAKAEKVTVTFNDIETGEYALRFFHDENNNGQLETNLFGLPTEGYGFSNNAKPNFGPVSYDEIKFQVTENEEKVVNTTSVIY</sequence>
<dbReference type="Pfam" id="PF09912">
    <property type="entry name" value="DUF2141"/>
    <property type="match status" value="1"/>
</dbReference>
<dbReference type="EMBL" id="JABBXH010000001">
    <property type="protein sequence ID" value="NMP30022.1"/>
    <property type="molecule type" value="Genomic_DNA"/>
</dbReference>
<organism evidence="1 2">
    <name type="scientific">Thalassotalea algicola</name>
    <dbReference type="NCBI Taxonomy" id="2716224"/>
    <lineage>
        <taxon>Bacteria</taxon>
        <taxon>Pseudomonadati</taxon>
        <taxon>Pseudomonadota</taxon>
        <taxon>Gammaproteobacteria</taxon>
        <taxon>Alteromonadales</taxon>
        <taxon>Colwelliaceae</taxon>
        <taxon>Thalassotalea</taxon>
    </lineage>
</organism>
<dbReference type="InterPro" id="IPR018673">
    <property type="entry name" value="DUF2141"/>
</dbReference>
<comment type="caution">
    <text evidence="1">The sequence shown here is derived from an EMBL/GenBank/DDBJ whole genome shotgun (WGS) entry which is preliminary data.</text>
</comment>
<name>A0A7Y0L915_9GAMM</name>
<dbReference type="AlphaFoldDB" id="A0A7Y0L915"/>
<evidence type="ECO:0000313" key="2">
    <source>
        <dbReference type="Proteomes" id="UP000568664"/>
    </source>
</evidence>
<accession>A0A7Y0L915</accession>
<proteinExistence type="predicted"/>
<dbReference type="Proteomes" id="UP000568664">
    <property type="component" value="Unassembled WGS sequence"/>
</dbReference>
<evidence type="ECO:0000313" key="1">
    <source>
        <dbReference type="EMBL" id="NMP30022.1"/>
    </source>
</evidence>
<protein>
    <submittedName>
        <fullName evidence="1">DUF2141 domain-containing protein</fullName>
    </submittedName>
</protein>
<reference evidence="1 2" key="1">
    <citation type="submission" date="2020-04" db="EMBL/GenBank/DDBJ databases">
        <title>Thalassotalea sp. M1531, isolated from the surface of marine red alga.</title>
        <authorList>
            <person name="Pang L."/>
            <person name="Lu D.-C."/>
        </authorList>
    </citation>
    <scope>NUCLEOTIDE SEQUENCE [LARGE SCALE GENOMIC DNA]</scope>
    <source>
        <strain evidence="1 2">M1531</strain>
    </source>
</reference>
<gene>
    <name evidence="1" type="ORF">HII17_00485</name>
</gene>